<feature type="binding site" evidence="8">
    <location>
        <position position="97"/>
    </location>
    <ligand>
        <name>GTP</name>
        <dbReference type="ChEBI" id="CHEBI:37565"/>
    </ligand>
</feature>
<dbReference type="AlphaFoldDB" id="A0A434AF48"/>
<comment type="caution">
    <text evidence="8">Lacks conserved residue(s) required for the propagation of feature annotation.</text>
</comment>
<dbReference type="HAMAP" id="MF_00316">
    <property type="entry name" value="MobA"/>
    <property type="match status" value="1"/>
</dbReference>
<dbReference type="GO" id="GO:0005525">
    <property type="term" value="F:GTP binding"/>
    <property type="evidence" value="ECO:0007669"/>
    <property type="project" value="UniProtKB-UniRule"/>
</dbReference>
<keyword evidence="5 8" id="KW-0460">Magnesium</keyword>
<gene>
    <name evidence="8" type="primary">mobA</name>
    <name evidence="10" type="ORF">DLK05_15635</name>
</gene>
<dbReference type="Pfam" id="PF12804">
    <property type="entry name" value="NTP_transf_3"/>
    <property type="match status" value="1"/>
</dbReference>
<proteinExistence type="inferred from homology"/>
<dbReference type="EC" id="2.7.7.77" evidence="8"/>
<evidence type="ECO:0000256" key="4">
    <source>
        <dbReference type="ARBA" id="ARBA00022741"/>
    </source>
</evidence>
<dbReference type="PANTHER" id="PTHR19136:SF81">
    <property type="entry name" value="MOLYBDENUM COFACTOR GUANYLYLTRANSFERASE"/>
    <property type="match status" value="1"/>
</dbReference>
<accession>A0A434AF48</accession>
<sequence length="192" mass="21515">MLEDKKVFGIVLSGGKSSRMGTEKGLVTWNNKALIEYAIAAISPFCDQVIISSNKDCYSYLKLPVVKDIIPDCGPLGGVYSVMKKHVADIYIVVSCDVPYIKSELYSDLLSNLDYKDAVVPVDESGRKQPLTAVYGKSSLLYLENELLDGNYKMMSLLNLLEVEYYEINNNLPYYSPNLFLNANSLEDLFNH</sequence>
<feature type="binding site" evidence="8">
    <location>
        <begin position="12"/>
        <end position="14"/>
    </location>
    <ligand>
        <name>GTP</name>
        <dbReference type="ChEBI" id="CHEBI:37565"/>
    </ligand>
</feature>
<keyword evidence="4 8" id="KW-0547">Nucleotide-binding</keyword>
<comment type="similarity">
    <text evidence="8">Belongs to the MobA family.</text>
</comment>
<keyword evidence="11" id="KW-1185">Reference proteome</keyword>
<dbReference type="InterPro" id="IPR025877">
    <property type="entry name" value="MobA-like_NTP_Trfase"/>
</dbReference>
<evidence type="ECO:0000313" key="10">
    <source>
        <dbReference type="EMBL" id="RUT72999.1"/>
    </source>
</evidence>
<keyword evidence="2 8" id="KW-0808">Transferase</keyword>
<evidence type="ECO:0000256" key="2">
    <source>
        <dbReference type="ARBA" id="ARBA00022679"/>
    </source>
</evidence>
<feature type="domain" description="MobA-like NTP transferase" evidence="9">
    <location>
        <begin position="9"/>
        <end position="159"/>
    </location>
</feature>
<reference evidence="10 11" key="1">
    <citation type="submission" date="2018-11" db="EMBL/GenBank/DDBJ databases">
        <title>Parancylomarina longa gen. nov., sp. nov., isolated from sediments of southern Okinawa.</title>
        <authorList>
            <person name="Fu T."/>
        </authorList>
    </citation>
    <scope>NUCLEOTIDE SEQUENCE [LARGE SCALE GENOMIC DNA]</scope>
    <source>
        <strain evidence="10 11">T3-2 S1-C</strain>
    </source>
</reference>
<dbReference type="OrthoDB" id="9788394at2"/>
<feature type="binding site" evidence="8">
    <location>
        <position position="97"/>
    </location>
    <ligand>
        <name>Mg(2+)</name>
        <dbReference type="ChEBI" id="CHEBI:18420"/>
    </ligand>
</feature>
<comment type="function">
    <text evidence="8">Transfers a GMP moiety from GTP to Mo-molybdopterin (Mo-MPT) cofactor (Moco or molybdenum cofactor) to form Mo-molybdopterin guanine dinucleotide (Mo-MGD) cofactor.</text>
</comment>
<dbReference type="GO" id="GO:0046872">
    <property type="term" value="F:metal ion binding"/>
    <property type="evidence" value="ECO:0007669"/>
    <property type="project" value="UniProtKB-KW"/>
</dbReference>
<keyword evidence="7 8" id="KW-0501">Molybdenum cofactor biosynthesis</keyword>
<feature type="binding site" evidence="8">
    <location>
        <position position="68"/>
    </location>
    <ligand>
        <name>GTP</name>
        <dbReference type="ChEBI" id="CHEBI:37565"/>
    </ligand>
</feature>
<protein>
    <recommendedName>
        <fullName evidence="8">Probable molybdenum cofactor guanylyltransferase</fullName>
        <shortName evidence="8">MoCo guanylyltransferase</shortName>
        <ecNumber evidence="8">2.7.7.77</ecNumber>
    </recommendedName>
    <alternativeName>
        <fullName evidence="8">GTP:molybdopterin guanylyltransferase</fullName>
    </alternativeName>
    <alternativeName>
        <fullName evidence="8">Mo-MPT guanylyltransferase</fullName>
    </alternativeName>
    <alternativeName>
        <fullName evidence="8">Molybdopterin guanylyltransferase</fullName>
    </alternativeName>
    <alternativeName>
        <fullName evidence="8">Molybdopterin-guanine dinucleotide synthase</fullName>
        <shortName evidence="8">MGD synthase</shortName>
    </alternativeName>
</protein>
<comment type="subcellular location">
    <subcellularLocation>
        <location evidence="8">Cytoplasm</location>
    </subcellularLocation>
</comment>
<dbReference type="GO" id="GO:0006777">
    <property type="term" value="P:Mo-molybdopterin cofactor biosynthetic process"/>
    <property type="evidence" value="ECO:0007669"/>
    <property type="project" value="UniProtKB-KW"/>
</dbReference>
<evidence type="ECO:0000313" key="11">
    <source>
        <dbReference type="Proteomes" id="UP000282985"/>
    </source>
</evidence>
<dbReference type="EMBL" id="RJJX01000032">
    <property type="protein sequence ID" value="RUT72999.1"/>
    <property type="molecule type" value="Genomic_DNA"/>
</dbReference>
<dbReference type="InterPro" id="IPR013482">
    <property type="entry name" value="Molybde_CF_guanTrfase"/>
</dbReference>
<dbReference type="CDD" id="cd02503">
    <property type="entry name" value="MobA"/>
    <property type="match status" value="1"/>
</dbReference>
<evidence type="ECO:0000256" key="7">
    <source>
        <dbReference type="ARBA" id="ARBA00023150"/>
    </source>
</evidence>
<comment type="cofactor">
    <cofactor evidence="8">
        <name>Mg(2+)</name>
        <dbReference type="ChEBI" id="CHEBI:18420"/>
    </cofactor>
</comment>
<dbReference type="RefSeq" id="WP_127344901.1">
    <property type="nucleotide sequence ID" value="NZ_RJJX01000032.1"/>
</dbReference>
<comment type="caution">
    <text evidence="10">The sequence shown here is derived from an EMBL/GenBank/DDBJ whole genome shotgun (WGS) entry which is preliminary data.</text>
</comment>
<keyword evidence="10" id="KW-0548">Nucleotidyltransferase</keyword>
<keyword evidence="3 8" id="KW-0479">Metal-binding</keyword>
<evidence type="ECO:0000256" key="8">
    <source>
        <dbReference type="HAMAP-Rule" id="MF_00316"/>
    </source>
</evidence>
<dbReference type="PANTHER" id="PTHR19136">
    <property type="entry name" value="MOLYBDENUM COFACTOR GUANYLYLTRANSFERASE"/>
    <property type="match status" value="1"/>
</dbReference>
<keyword evidence="6 8" id="KW-0342">GTP-binding</keyword>
<feature type="binding site" evidence="8">
    <location>
        <position position="24"/>
    </location>
    <ligand>
        <name>GTP</name>
        <dbReference type="ChEBI" id="CHEBI:37565"/>
    </ligand>
</feature>
<dbReference type="InterPro" id="IPR029044">
    <property type="entry name" value="Nucleotide-diphossugar_trans"/>
</dbReference>
<dbReference type="GO" id="GO:0061603">
    <property type="term" value="F:molybdenum cofactor guanylyltransferase activity"/>
    <property type="evidence" value="ECO:0007669"/>
    <property type="project" value="UniProtKB-EC"/>
</dbReference>
<evidence type="ECO:0000256" key="5">
    <source>
        <dbReference type="ARBA" id="ARBA00022842"/>
    </source>
</evidence>
<evidence type="ECO:0000256" key="3">
    <source>
        <dbReference type="ARBA" id="ARBA00022723"/>
    </source>
</evidence>
<dbReference type="Proteomes" id="UP000282985">
    <property type="component" value="Unassembled WGS sequence"/>
</dbReference>
<evidence type="ECO:0000256" key="6">
    <source>
        <dbReference type="ARBA" id="ARBA00023134"/>
    </source>
</evidence>
<organism evidence="10 11">
    <name type="scientific">Ancylomarina longa</name>
    <dbReference type="NCBI Taxonomy" id="2487017"/>
    <lineage>
        <taxon>Bacteria</taxon>
        <taxon>Pseudomonadati</taxon>
        <taxon>Bacteroidota</taxon>
        <taxon>Bacteroidia</taxon>
        <taxon>Marinilabiliales</taxon>
        <taxon>Marinifilaceae</taxon>
        <taxon>Ancylomarina</taxon>
    </lineage>
</organism>
<comment type="domain">
    <text evidence="8">The N-terminal domain determines nucleotide recognition and specific binding, while the C-terminal domain determines the specific binding to the target protein.</text>
</comment>
<dbReference type="Gene3D" id="3.90.550.10">
    <property type="entry name" value="Spore Coat Polysaccharide Biosynthesis Protein SpsA, Chain A"/>
    <property type="match status" value="1"/>
</dbReference>
<dbReference type="SUPFAM" id="SSF53448">
    <property type="entry name" value="Nucleotide-diphospho-sugar transferases"/>
    <property type="match status" value="1"/>
</dbReference>
<evidence type="ECO:0000259" key="9">
    <source>
        <dbReference type="Pfam" id="PF12804"/>
    </source>
</evidence>
<keyword evidence="1 8" id="KW-0963">Cytoplasm</keyword>
<comment type="catalytic activity">
    <reaction evidence="8">
        <text>Mo-molybdopterin + GTP + H(+) = Mo-molybdopterin guanine dinucleotide + diphosphate</text>
        <dbReference type="Rhea" id="RHEA:34243"/>
        <dbReference type="ChEBI" id="CHEBI:15378"/>
        <dbReference type="ChEBI" id="CHEBI:33019"/>
        <dbReference type="ChEBI" id="CHEBI:37565"/>
        <dbReference type="ChEBI" id="CHEBI:71302"/>
        <dbReference type="ChEBI" id="CHEBI:71310"/>
        <dbReference type="EC" id="2.7.7.77"/>
    </reaction>
</comment>
<dbReference type="GO" id="GO:0005737">
    <property type="term" value="C:cytoplasm"/>
    <property type="evidence" value="ECO:0007669"/>
    <property type="project" value="UniProtKB-SubCell"/>
</dbReference>
<name>A0A434AF48_9BACT</name>
<evidence type="ECO:0000256" key="1">
    <source>
        <dbReference type="ARBA" id="ARBA00022490"/>
    </source>
</evidence>